<keyword evidence="3 7" id="KW-0418">Kinase</keyword>
<reference evidence="7 9" key="1">
    <citation type="submission" date="2006-04" db="EMBL/GenBank/DDBJ databases">
        <authorList>
            <person name="Nierman W.C."/>
        </authorList>
    </citation>
    <scope>NUCLEOTIDE SEQUENCE [LARGE SCALE GENOMIC DNA]</scope>
    <source>
        <strain evidence="7 9">DW4/3-1</strain>
    </source>
</reference>
<dbReference type="GO" id="GO:0005524">
    <property type="term" value="F:ATP binding"/>
    <property type="evidence" value="ECO:0007669"/>
    <property type="project" value="UniProtKB-KW"/>
</dbReference>
<evidence type="ECO:0000313" key="9">
    <source>
        <dbReference type="Proteomes" id="UP000032702"/>
    </source>
</evidence>
<feature type="domain" description="Protein kinase" evidence="5">
    <location>
        <begin position="6"/>
        <end position="336"/>
    </location>
</feature>
<dbReference type="EMBL" id="AAMD01000035">
    <property type="protein sequence ID" value="EAU67352.1"/>
    <property type="molecule type" value="Genomic_DNA"/>
</dbReference>
<dbReference type="KEGG" id="sur:STAUR_2662"/>
<dbReference type="InterPro" id="IPR011009">
    <property type="entry name" value="Kinase-like_dom_sf"/>
</dbReference>
<dbReference type="GO" id="GO:0004674">
    <property type="term" value="F:protein serine/threonine kinase activity"/>
    <property type="evidence" value="ECO:0007669"/>
    <property type="project" value="UniProtKB-KW"/>
</dbReference>
<evidence type="ECO:0000313" key="7">
    <source>
        <dbReference type="EMBL" id="EAU67352.1"/>
    </source>
</evidence>
<dbReference type="EMBL" id="CP002271">
    <property type="protein sequence ID" value="ADO70466.1"/>
    <property type="molecule type" value="Genomic_DNA"/>
</dbReference>
<dbReference type="HOGENOM" id="CLU_000288_147_1_7"/>
<evidence type="ECO:0000313" key="6">
    <source>
        <dbReference type="EMBL" id="ADO70466.1"/>
    </source>
</evidence>
<dbReference type="PANTHER" id="PTHR43289">
    <property type="entry name" value="MITOGEN-ACTIVATED PROTEIN KINASE KINASE KINASE 20-RELATED"/>
    <property type="match status" value="1"/>
</dbReference>
<dbReference type="Gene3D" id="1.10.510.10">
    <property type="entry name" value="Transferase(Phosphotransferase) domain 1"/>
    <property type="match status" value="1"/>
</dbReference>
<evidence type="ECO:0000313" key="8">
    <source>
        <dbReference type="Proteomes" id="UP000001351"/>
    </source>
</evidence>
<dbReference type="InterPro" id="IPR000719">
    <property type="entry name" value="Prot_kinase_dom"/>
</dbReference>
<dbReference type="PROSITE" id="PS50011">
    <property type="entry name" value="PROTEIN_KINASE_DOM"/>
    <property type="match status" value="1"/>
</dbReference>
<evidence type="ECO:0000259" key="5">
    <source>
        <dbReference type="PROSITE" id="PS50011"/>
    </source>
</evidence>
<dbReference type="Proteomes" id="UP000001351">
    <property type="component" value="Chromosome"/>
</dbReference>
<reference evidence="6 8" key="2">
    <citation type="journal article" date="2011" name="Mol. Biol. Evol.">
        <title>Comparative genomic analysis of fruiting body formation in Myxococcales.</title>
        <authorList>
            <person name="Huntley S."/>
            <person name="Hamann N."/>
            <person name="Wegener-Feldbrugge S."/>
            <person name="Treuner-Lange A."/>
            <person name="Kube M."/>
            <person name="Reinhardt R."/>
            <person name="Klages S."/>
            <person name="Muller R."/>
            <person name="Ronning C.M."/>
            <person name="Nierman W.C."/>
            <person name="Sogaard-Andersen L."/>
        </authorList>
    </citation>
    <scope>NUCLEOTIDE SEQUENCE [LARGE SCALE GENOMIC DNA]</scope>
    <source>
        <strain evidence="6 8">DW4/3-1</strain>
    </source>
</reference>
<keyword evidence="2" id="KW-0547">Nucleotide-binding</keyword>
<dbReference type="OrthoDB" id="5521996at2"/>
<sequence>MTKRSEDSEDEVSTEEFPRVVPTVRAPSEASFHFEVEGVRYEAVRELEVRPNGERLLRAERRVADGVLAGPCLVRQLTSPSTYIQRKRLFEEVQLAFRLNHPNIAQLFHVQVDELEDAAYGIMEYVGGPSLETLVCAAVVRGQPLSEGFGLYLGVEVADALHYAHTLTSEKGMPLGIVHRDVNPRHIALGLHGEVKLLDFGSAYSLLVGREESPENLLRGDVAYASPEYLRKETLTPRSDVFSLGVLLVELMTGKHLFEVQDVPSLPANESPLRLESPATLPLHQMQALMESFDPDVVEKAVAGLDGDIKAVLHTALRLNPMDRFDTAADMRDALRGVAQSWPTGPYGRADAMKEAARVVSEGGKLRDQVEFGEAGFYPEGLEKHELDALKKG</sequence>
<dbReference type="Gene3D" id="3.30.200.20">
    <property type="entry name" value="Phosphorylase Kinase, domain 1"/>
    <property type="match status" value="1"/>
</dbReference>
<proteinExistence type="predicted"/>
<name>Q095B6_STIAD</name>
<dbReference type="SUPFAM" id="SSF56112">
    <property type="entry name" value="Protein kinase-like (PK-like)"/>
    <property type="match status" value="1"/>
</dbReference>
<dbReference type="Pfam" id="PF00069">
    <property type="entry name" value="Pkinase"/>
    <property type="match status" value="1"/>
</dbReference>
<keyword evidence="8" id="KW-1185">Reference proteome</keyword>
<dbReference type="CDD" id="cd14014">
    <property type="entry name" value="STKc_PknB_like"/>
    <property type="match status" value="1"/>
</dbReference>
<dbReference type="PANTHER" id="PTHR43289:SF6">
    <property type="entry name" value="SERINE_THREONINE-PROTEIN KINASE NEKL-3"/>
    <property type="match status" value="1"/>
</dbReference>
<dbReference type="Proteomes" id="UP000032702">
    <property type="component" value="Unassembled WGS sequence"/>
</dbReference>
<evidence type="ECO:0000256" key="3">
    <source>
        <dbReference type="ARBA" id="ARBA00022777"/>
    </source>
</evidence>
<evidence type="ECO:0000256" key="1">
    <source>
        <dbReference type="ARBA" id="ARBA00022679"/>
    </source>
</evidence>
<dbReference type="eggNOG" id="COG0515">
    <property type="taxonomic scope" value="Bacteria"/>
</dbReference>
<dbReference type="AlphaFoldDB" id="Q095B6"/>
<evidence type="ECO:0000256" key="4">
    <source>
        <dbReference type="ARBA" id="ARBA00022840"/>
    </source>
</evidence>
<gene>
    <name evidence="6" type="ordered locus">STAUR_2662</name>
    <name evidence="7" type="ORF">STIAU_7065</name>
</gene>
<keyword evidence="1" id="KW-0808">Transferase</keyword>
<dbReference type="RefSeq" id="WP_002613135.1">
    <property type="nucleotide sequence ID" value="NC_014623.1"/>
</dbReference>
<accession>Q095B6</accession>
<organism evidence="7 9">
    <name type="scientific">Stigmatella aurantiaca (strain DW4/3-1)</name>
    <dbReference type="NCBI Taxonomy" id="378806"/>
    <lineage>
        <taxon>Bacteria</taxon>
        <taxon>Pseudomonadati</taxon>
        <taxon>Myxococcota</taxon>
        <taxon>Myxococcia</taxon>
        <taxon>Myxococcales</taxon>
        <taxon>Cystobacterineae</taxon>
        <taxon>Archangiaceae</taxon>
        <taxon>Stigmatella</taxon>
    </lineage>
</organism>
<evidence type="ECO:0000256" key="2">
    <source>
        <dbReference type="ARBA" id="ARBA00022741"/>
    </source>
</evidence>
<dbReference type="STRING" id="378806.STAUR_2662"/>
<keyword evidence="4" id="KW-0067">ATP-binding</keyword>
<protein>
    <submittedName>
        <fullName evidence="7">Protein kinase domain, putative</fullName>
    </submittedName>
    <submittedName>
        <fullName evidence="6">Serine/threonine protein kinase</fullName>
    </submittedName>
</protein>
<keyword evidence="6" id="KW-0723">Serine/threonine-protein kinase</keyword>
<dbReference type="PATRIC" id="fig|378806.16.peg.6572"/>